<organism evidence="1 2">
    <name type="scientific">Petralouisia muris</name>
    <dbReference type="NCBI Taxonomy" id="3032872"/>
    <lineage>
        <taxon>Bacteria</taxon>
        <taxon>Bacillati</taxon>
        <taxon>Bacillota</taxon>
        <taxon>Clostridia</taxon>
        <taxon>Lachnospirales</taxon>
        <taxon>Lachnospiraceae</taxon>
        <taxon>Petralouisia</taxon>
    </lineage>
</organism>
<gene>
    <name evidence="1" type="ORF">E5329_24510</name>
</gene>
<proteinExistence type="predicted"/>
<keyword evidence="2" id="KW-1185">Reference proteome</keyword>
<evidence type="ECO:0000313" key="1">
    <source>
        <dbReference type="EMBL" id="TGY89512.1"/>
    </source>
</evidence>
<accession>A0AC61RP10</accession>
<evidence type="ECO:0000313" key="2">
    <source>
        <dbReference type="Proteomes" id="UP000304953"/>
    </source>
</evidence>
<comment type="caution">
    <text evidence="1">The sequence shown here is derived from an EMBL/GenBank/DDBJ whole genome shotgun (WGS) entry which is preliminary data.</text>
</comment>
<protein>
    <submittedName>
        <fullName evidence="1">Uncharacterized protein</fullName>
    </submittedName>
</protein>
<reference evidence="1" key="1">
    <citation type="submission" date="2019-04" db="EMBL/GenBank/DDBJ databases">
        <title>Microbes associate with the intestines of laboratory mice.</title>
        <authorList>
            <person name="Navarre W."/>
            <person name="Wong E."/>
            <person name="Huang K."/>
            <person name="Tropini C."/>
            <person name="Ng K."/>
            <person name="Yu B."/>
        </authorList>
    </citation>
    <scope>NUCLEOTIDE SEQUENCE</scope>
    <source>
        <strain evidence="1">NM01_1-7b</strain>
    </source>
</reference>
<name>A0AC61RP10_9FIRM</name>
<dbReference type="Proteomes" id="UP000304953">
    <property type="component" value="Unassembled WGS sequence"/>
</dbReference>
<sequence length="324" mass="37031">MNKRPIQTKITVTVPNRLHMFTTRSLFNVNNMTGGAGISIESNQKMSISVDENTSNNETPSLVLDYFCEVLKKKIGFQGGIHVSYTNVLHKHCGFGTTVSQICALCIAINYLYGDSISSTDIRRLIMEHYREEVGNKLVRGLETGVGPACSLYGGINYVTNSESLVHLEVPEQISVITFIPQETSFNRYISYEEEFGHRFKSYQADEESLEVRTDLLYRKYIPALLKMDWSELGSITEKLHTMGLKRFECERFNYVYEIKMIDYLLESGALIAGLSSLGPLNYFLIEDDKINYVERVLRDEGYALQWKQFQISKTGVRILNKED</sequence>
<dbReference type="EMBL" id="SRYA01000086">
    <property type="protein sequence ID" value="TGY89512.1"/>
    <property type="molecule type" value="Genomic_DNA"/>
</dbReference>